<organism evidence="3 4">
    <name type="scientific">Plasmodium relictum</name>
    <dbReference type="NCBI Taxonomy" id="85471"/>
    <lineage>
        <taxon>Eukaryota</taxon>
        <taxon>Sar</taxon>
        <taxon>Alveolata</taxon>
        <taxon>Apicomplexa</taxon>
        <taxon>Aconoidasida</taxon>
        <taxon>Haemosporida</taxon>
        <taxon>Plasmodiidae</taxon>
        <taxon>Plasmodium</taxon>
        <taxon>Plasmodium (Haemamoeba)</taxon>
    </lineage>
</organism>
<proteinExistence type="predicted"/>
<keyword evidence="4" id="KW-1185">Reference proteome</keyword>
<feature type="compositionally biased region" description="Basic and acidic residues" evidence="2">
    <location>
        <begin position="109"/>
        <end position="148"/>
    </location>
</feature>
<sequence length="337" mass="40334">MLGKRKTNEAQQKKKKKWIEELDDDLEEIDLECLNDLKENEKANIEEGIKEEEKELYNNNLNEESNVNLNEINNDVIYNENNKKRKRYEWMSSDDEDISSEEEEYSNDEYDKDKIKENLGEVKENANSENKDSENSTKYESSEKDQEKINFINEKKKNDNESDLKNNYEGDNSKNSSLEIIDNINKYSINQLDIKLEDIEHIITYVYFNNIHFNCVTEKLVEFLENYTCNKIIQVNSDKSTNYTVLYKYDEKNNDKVTINNFSHYGKLFVHVKNYQDVLSLLKLNETQFMGRVIKSIQAYKKKNRFFILQAPSHYKYFIQVVINEKNKNNLNYMWMR</sequence>
<dbReference type="OMA" id="RYDWMSS"/>
<gene>
    <name evidence="3" type="ORF">PRELSG_1404500</name>
</gene>
<evidence type="ECO:0000313" key="3">
    <source>
        <dbReference type="EMBL" id="CRH02315.1"/>
    </source>
</evidence>
<evidence type="ECO:0000313" key="4">
    <source>
        <dbReference type="Proteomes" id="UP000220158"/>
    </source>
</evidence>
<dbReference type="GeneID" id="39738475"/>
<dbReference type="KEGG" id="prel:PRELSG_1404500"/>
<dbReference type="Proteomes" id="UP000220158">
    <property type="component" value="Chromosome 14"/>
</dbReference>
<dbReference type="AlphaFoldDB" id="A0A1J1HA65"/>
<feature type="compositionally biased region" description="Acidic residues" evidence="2">
    <location>
        <begin position="92"/>
        <end position="108"/>
    </location>
</feature>
<dbReference type="RefSeq" id="XP_028534836.1">
    <property type="nucleotide sequence ID" value="XM_028679087.1"/>
</dbReference>
<feature type="coiled-coil region" evidence="1">
    <location>
        <begin position="8"/>
        <end position="55"/>
    </location>
</feature>
<feature type="region of interest" description="Disordered" evidence="2">
    <location>
        <begin position="153"/>
        <end position="172"/>
    </location>
</feature>
<dbReference type="OrthoDB" id="378345at2759"/>
<dbReference type="EMBL" id="LN835309">
    <property type="protein sequence ID" value="CRH02315.1"/>
    <property type="molecule type" value="Genomic_DNA"/>
</dbReference>
<keyword evidence="1" id="KW-0175">Coiled coil</keyword>
<accession>A0A1J1HA65</accession>
<evidence type="ECO:0008006" key="5">
    <source>
        <dbReference type="Google" id="ProtNLM"/>
    </source>
</evidence>
<reference evidence="3 4" key="1">
    <citation type="submission" date="2015-04" db="EMBL/GenBank/DDBJ databases">
        <authorList>
            <consortium name="Pathogen Informatics"/>
        </authorList>
    </citation>
    <scope>NUCLEOTIDE SEQUENCE [LARGE SCALE GENOMIC DNA]</scope>
    <source>
        <strain evidence="3 4">SGS1</strain>
    </source>
</reference>
<evidence type="ECO:0000256" key="1">
    <source>
        <dbReference type="SAM" id="Coils"/>
    </source>
</evidence>
<protein>
    <recommendedName>
        <fullName evidence="5">RRM domain-containing protein</fullName>
    </recommendedName>
</protein>
<evidence type="ECO:0000256" key="2">
    <source>
        <dbReference type="SAM" id="MobiDB-lite"/>
    </source>
</evidence>
<name>A0A1J1HA65_PLARL</name>
<dbReference type="VEuPathDB" id="PlasmoDB:PRELSG_1404500"/>
<feature type="region of interest" description="Disordered" evidence="2">
    <location>
        <begin position="91"/>
        <end position="148"/>
    </location>
</feature>